<evidence type="ECO:0008006" key="3">
    <source>
        <dbReference type="Google" id="ProtNLM"/>
    </source>
</evidence>
<dbReference type="InterPro" id="IPR014729">
    <property type="entry name" value="Rossmann-like_a/b/a_fold"/>
</dbReference>
<evidence type="ECO:0000313" key="1">
    <source>
        <dbReference type="EMBL" id="EEP69097.1"/>
    </source>
</evidence>
<keyword evidence="2" id="KW-1185">Reference proteome</keyword>
<gene>
    <name evidence="1" type="ORF">GCWU000324_01009</name>
</gene>
<sequence>MLGILTHFGGAMAALSGIETIKQVAKMQRKTLLAFSGGKDAVAAYLAIREHFDEVIPYYLYLVPGLEFVDAQLDMYERQFGFKITQLPHPSLYRWLNSFMCQPPQNCAVIEDAGLPDFDYTDIQAAMVGKFGLPKDTLVADGVRAADSPMRRIAIQSHGSISYNLLKYHPIWDWKKADLVACFKKHNVQLGSDYKVFGRSFDGLDLRFLLPIKKHYPRDYQRILELIPMADLEIFRWECANGKH</sequence>
<accession>C4GFU2</accession>
<reference evidence="1" key="1">
    <citation type="submission" date="2009-04" db="EMBL/GenBank/DDBJ databases">
        <authorList>
            <person name="Weinstock G."/>
            <person name="Sodergren E."/>
            <person name="Clifton S."/>
            <person name="Fulton L."/>
            <person name="Fulton B."/>
            <person name="Courtney L."/>
            <person name="Fronick C."/>
            <person name="Harrison M."/>
            <person name="Strong C."/>
            <person name="Farmer C."/>
            <person name="Delahaunty K."/>
            <person name="Markovic C."/>
            <person name="Hall O."/>
            <person name="Minx P."/>
            <person name="Tomlinson C."/>
            <person name="Mitreva M."/>
            <person name="Nelson J."/>
            <person name="Hou S."/>
            <person name="Wollam A."/>
            <person name="Pepin K.H."/>
            <person name="Johnson M."/>
            <person name="Bhonagiri V."/>
            <person name="Nash W.E."/>
            <person name="Warren W."/>
            <person name="Chinwalla A."/>
            <person name="Mardis E.R."/>
            <person name="Wilson R.K."/>
        </authorList>
    </citation>
    <scope>NUCLEOTIDE SEQUENCE [LARGE SCALE GENOMIC DNA]</scope>
    <source>
        <strain evidence="1">ATCC 51147</strain>
    </source>
</reference>
<dbReference type="STRING" id="629741.GCWU000324_01009"/>
<dbReference type="Gene3D" id="3.40.50.620">
    <property type="entry name" value="HUPs"/>
    <property type="match status" value="1"/>
</dbReference>
<dbReference type="EMBL" id="ACJW02000002">
    <property type="protein sequence ID" value="EEP69097.1"/>
    <property type="molecule type" value="Genomic_DNA"/>
</dbReference>
<dbReference type="Proteomes" id="UP000003009">
    <property type="component" value="Unassembled WGS sequence"/>
</dbReference>
<comment type="caution">
    <text evidence="1">The sequence shown here is derived from an EMBL/GenBank/DDBJ whole genome shotgun (WGS) entry which is preliminary data.</text>
</comment>
<proteinExistence type="predicted"/>
<protein>
    <recommendedName>
        <fullName evidence="3">Phosphoadenosine phosphosulfate reductase family protein</fullName>
    </recommendedName>
</protein>
<evidence type="ECO:0000313" key="2">
    <source>
        <dbReference type="Proteomes" id="UP000003009"/>
    </source>
</evidence>
<dbReference type="SUPFAM" id="SSF52402">
    <property type="entry name" value="Adenine nucleotide alpha hydrolases-like"/>
    <property type="match status" value="1"/>
</dbReference>
<name>C4GFU2_9NEIS</name>
<dbReference type="HOGENOM" id="CLU_104500_0_0_4"/>
<organism evidence="1 2">
    <name type="scientific">Kingella oralis ATCC 51147</name>
    <dbReference type="NCBI Taxonomy" id="629741"/>
    <lineage>
        <taxon>Bacteria</taxon>
        <taxon>Pseudomonadati</taxon>
        <taxon>Pseudomonadota</taxon>
        <taxon>Betaproteobacteria</taxon>
        <taxon>Neisseriales</taxon>
        <taxon>Neisseriaceae</taxon>
        <taxon>Kingella</taxon>
    </lineage>
</organism>
<dbReference type="AlphaFoldDB" id="C4GFU2"/>